<keyword evidence="3" id="KW-1185">Reference proteome</keyword>
<evidence type="ECO:0000256" key="1">
    <source>
        <dbReference type="SAM" id="MobiDB-lite"/>
    </source>
</evidence>
<evidence type="ECO:0000313" key="3">
    <source>
        <dbReference type="Proteomes" id="UP000027265"/>
    </source>
</evidence>
<organism evidence="2 3">
    <name type="scientific">Jaapia argillacea MUCL 33604</name>
    <dbReference type="NCBI Taxonomy" id="933084"/>
    <lineage>
        <taxon>Eukaryota</taxon>
        <taxon>Fungi</taxon>
        <taxon>Dikarya</taxon>
        <taxon>Basidiomycota</taxon>
        <taxon>Agaricomycotina</taxon>
        <taxon>Agaricomycetes</taxon>
        <taxon>Agaricomycetidae</taxon>
        <taxon>Jaapiales</taxon>
        <taxon>Jaapiaceae</taxon>
        <taxon>Jaapia</taxon>
    </lineage>
</organism>
<reference evidence="3" key="1">
    <citation type="journal article" date="2014" name="Proc. Natl. Acad. Sci. U.S.A.">
        <title>Extensive sampling of basidiomycete genomes demonstrates inadequacy of the white-rot/brown-rot paradigm for wood decay fungi.</title>
        <authorList>
            <person name="Riley R."/>
            <person name="Salamov A.A."/>
            <person name="Brown D.W."/>
            <person name="Nagy L.G."/>
            <person name="Floudas D."/>
            <person name="Held B.W."/>
            <person name="Levasseur A."/>
            <person name="Lombard V."/>
            <person name="Morin E."/>
            <person name="Otillar R."/>
            <person name="Lindquist E.A."/>
            <person name="Sun H."/>
            <person name="LaButti K.M."/>
            <person name="Schmutz J."/>
            <person name="Jabbour D."/>
            <person name="Luo H."/>
            <person name="Baker S.E."/>
            <person name="Pisabarro A.G."/>
            <person name="Walton J.D."/>
            <person name="Blanchette R.A."/>
            <person name="Henrissat B."/>
            <person name="Martin F."/>
            <person name="Cullen D."/>
            <person name="Hibbett D.S."/>
            <person name="Grigoriev I.V."/>
        </authorList>
    </citation>
    <scope>NUCLEOTIDE SEQUENCE [LARGE SCALE GENOMIC DNA]</scope>
    <source>
        <strain evidence="3">MUCL 33604</strain>
    </source>
</reference>
<evidence type="ECO:0000313" key="2">
    <source>
        <dbReference type="EMBL" id="KDQ55124.1"/>
    </source>
</evidence>
<feature type="compositionally biased region" description="Basic and acidic residues" evidence="1">
    <location>
        <begin position="22"/>
        <end position="54"/>
    </location>
</feature>
<accession>A0A067PJZ5</accession>
<dbReference type="InParanoid" id="A0A067PJZ5"/>
<name>A0A067PJZ5_9AGAM</name>
<dbReference type="OrthoDB" id="3181072at2759"/>
<sequence>MTPPSGANVKDTKGKGRGAGSQKDKDKLKDNEGAKDVQDSKGAKDASKKGKGVNEETQNGAGVGGQAKQDGPPLRERLGEMKTSISSLETAFQGINIQSEGILSIPSPTFNDSMDKVTELRREFRSYDHDYDAQMEKVKVAIKRNTKKKVAELMSAQIQTQIQAAIAEQVRDEVAKQLKDHLPLSPEEQVEESKETLSQLKYSVANSDARRMNSMVQQENLDDDLSLILNLNGTSSPLYPTNLKLLFAYDDDMVKRLLKDYDLPDQRSREANINCFIRHIGSPIRCETL</sequence>
<protein>
    <submittedName>
        <fullName evidence="2">Uncharacterized protein</fullName>
    </submittedName>
</protein>
<dbReference type="AlphaFoldDB" id="A0A067PJZ5"/>
<dbReference type="EMBL" id="KL197726">
    <property type="protein sequence ID" value="KDQ55124.1"/>
    <property type="molecule type" value="Genomic_DNA"/>
</dbReference>
<feature type="region of interest" description="Disordered" evidence="1">
    <location>
        <begin position="1"/>
        <end position="75"/>
    </location>
</feature>
<dbReference type="HOGENOM" id="CLU_050078_0_1_1"/>
<gene>
    <name evidence="2" type="ORF">JAAARDRAFT_60086</name>
</gene>
<dbReference type="Proteomes" id="UP000027265">
    <property type="component" value="Unassembled WGS sequence"/>
</dbReference>
<proteinExistence type="predicted"/>